<accession>A0A5C6A1W8</accession>
<evidence type="ECO:0000313" key="3">
    <source>
        <dbReference type="Proteomes" id="UP000320176"/>
    </source>
</evidence>
<dbReference type="OrthoDB" id="289951at2"/>
<sequence length="179" mass="19090">MRSAEHQGSIDELMPYQSATEIVQDQASAGAGGAAPRWKQTFGFVAVLIATGSITWWSDVASTSRTPAEVSSDAIELSAKTADPDAESKLESLDDFVQSYSMHRGGAHVLMDDGAVKFIHDKTDESAKRWIEDPTSDGPYGLWGALGTKSDAKAVEGQQANTVLSSIEFQTPTVPGVKK</sequence>
<dbReference type="Pfam" id="PF07596">
    <property type="entry name" value="SBP_bac_10"/>
    <property type="match status" value="1"/>
</dbReference>
<dbReference type="NCBIfam" id="TIGR04294">
    <property type="entry name" value="pre_pil_HX9DG"/>
    <property type="match status" value="1"/>
</dbReference>
<reference evidence="2 3" key="1">
    <citation type="submission" date="2019-02" db="EMBL/GenBank/DDBJ databases">
        <title>Deep-cultivation of Planctomycetes and their phenomic and genomic characterization uncovers novel biology.</title>
        <authorList>
            <person name="Wiegand S."/>
            <person name="Jogler M."/>
            <person name="Boedeker C."/>
            <person name="Pinto D."/>
            <person name="Vollmers J."/>
            <person name="Rivas-Marin E."/>
            <person name="Kohn T."/>
            <person name="Peeters S.H."/>
            <person name="Heuer A."/>
            <person name="Rast P."/>
            <person name="Oberbeckmann S."/>
            <person name="Bunk B."/>
            <person name="Jeske O."/>
            <person name="Meyerdierks A."/>
            <person name="Storesund J.E."/>
            <person name="Kallscheuer N."/>
            <person name="Luecker S."/>
            <person name="Lage O.M."/>
            <person name="Pohl T."/>
            <person name="Merkel B.J."/>
            <person name="Hornburger P."/>
            <person name="Mueller R.-W."/>
            <person name="Bruemmer F."/>
            <person name="Labrenz M."/>
            <person name="Spormann A.M."/>
            <person name="Op Den Camp H."/>
            <person name="Overmann J."/>
            <person name="Amann R."/>
            <person name="Jetten M.S.M."/>
            <person name="Mascher T."/>
            <person name="Medema M.H."/>
            <person name="Devos D.P."/>
            <person name="Kaster A.-K."/>
            <person name="Ovreas L."/>
            <person name="Rohde M."/>
            <person name="Galperin M.Y."/>
            <person name="Jogler C."/>
        </authorList>
    </citation>
    <scope>NUCLEOTIDE SEQUENCE [LARGE SCALE GENOMIC DNA]</scope>
    <source>
        <strain evidence="2 3">Pla52n</strain>
    </source>
</reference>
<feature type="domain" description="DUF1559" evidence="1">
    <location>
        <begin position="62"/>
        <end position="125"/>
    </location>
</feature>
<protein>
    <recommendedName>
        <fullName evidence="1">DUF1559 domain-containing protein</fullName>
    </recommendedName>
</protein>
<keyword evidence="3" id="KW-1185">Reference proteome</keyword>
<name>A0A5C6A1W8_9BACT</name>
<dbReference type="InterPro" id="IPR027558">
    <property type="entry name" value="Pre_pil_HX9DG_C"/>
</dbReference>
<organism evidence="2 3">
    <name type="scientific">Stieleria varia</name>
    <dbReference type="NCBI Taxonomy" id="2528005"/>
    <lineage>
        <taxon>Bacteria</taxon>
        <taxon>Pseudomonadati</taxon>
        <taxon>Planctomycetota</taxon>
        <taxon>Planctomycetia</taxon>
        <taxon>Pirellulales</taxon>
        <taxon>Pirellulaceae</taxon>
        <taxon>Stieleria</taxon>
    </lineage>
</organism>
<comment type="caution">
    <text evidence="2">The sequence shown here is derived from an EMBL/GenBank/DDBJ whole genome shotgun (WGS) entry which is preliminary data.</text>
</comment>
<dbReference type="Proteomes" id="UP000320176">
    <property type="component" value="Unassembled WGS sequence"/>
</dbReference>
<dbReference type="RefSeq" id="WP_146522856.1">
    <property type="nucleotide sequence ID" value="NZ_CP151726.1"/>
</dbReference>
<proteinExistence type="predicted"/>
<dbReference type="EMBL" id="SJPN01000009">
    <property type="protein sequence ID" value="TWT93228.1"/>
    <property type="molecule type" value="Genomic_DNA"/>
</dbReference>
<dbReference type="InterPro" id="IPR011453">
    <property type="entry name" value="DUF1559"/>
</dbReference>
<gene>
    <name evidence="2" type="ORF">Pla52n_58850</name>
</gene>
<evidence type="ECO:0000259" key="1">
    <source>
        <dbReference type="Pfam" id="PF07596"/>
    </source>
</evidence>
<dbReference type="AlphaFoldDB" id="A0A5C6A1W8"/>
<evidence type="ECO:0000313" key="2">
    <source>
        <dbReference type="EMBL" id="TWT93228.1"/>
    </source>
</evidence>